<evidence type="ECO:0000313" key="2">
    <source>
        <dbReference type="Proteomes" id="UP001204376"/>
    </source>
</evidence>
<evidence type="ECO:0000313" key="1">
    <source>
        <dbReference type="EMBL" id="MCQ6957341.1"/>
    </source>
</evidence>
<comment type="caution">
    <text evidence="1">The sequence shown here is derived from an EMBL/GenBank/DDBJ whole genome shotgun (WGS) entry which is preliminary data.</text>
</comment>
<gene>
    <name evidence="1" type="ORF">NPE20_05215</name>
</gene>
<dbReference type="RefSeq" id="WP_256537547.1">
    <property type="nucleotide sequence ID" value="NZ_JANHOH010000001.1"/>
</dbReference>
<reference evidence="1 2" key="1">
    <citation type="submission" date="2022-07" db="EMBL/GenBank/DDBJ databases">
        <title>Mucilaginibacter sp. JC4.</title>
        <authorList>
            <person name="Le V."/>
            <person name="Ko S.-R."/>
            <person name="Ahn C.-Y."/>
            <person name="Oh H.-M."/>
        </authorList>
    </citation>
    <scope>NUCLEOTIDE SEQUENCE [LARGE SCALE GENOMIC DNA]</scope>
    <source>
        <strain evidence="1 2">JC4</strain>
    </source>
</reference>
<name>A0ABT1SYB7_9SPHI</name>
<dbReference type="Proteomes" id="UP001204376">
    <property type="component" value="Unassembled WGS sequence"/>
</dbReference>
<keyword evidence="2" id="KW-1185">Reference proteome</keyword>
<protein>
    <submittedName>
        <fullName evidence="1">Uncharacterized protein</fullName>
    </submittedName>
</protein>
<organism evidence="1 2">
    <name type="scientific">Mucilaginibacter aquariorum</name>
    <dbReference type="NCBI Taxonomy" id="2967225"/>
    <lineage>
        <taxon>Bacteria</taxon>
        <taxon>Pseudomonadati</taxon>
        <taxon>Bacteroidota</taxon>
        <taxon>Sphingobacteriia</taxon>
        <taxon>Sphingobacteriales</taxon>
        <taxon>Sphingobacteriaceae</taxon>
        <taxon>Mucilaginibacter</taxon>
    </lineage>
</organism>
<dbReference type="EMBL" id="JANHOH010000001">
    <property type="protein sequence ID" value="MCQ6957341.1"/>
    <property type="molecule type" value="Genomic_DNA"/>
</dbReference>
<sequence length="175" mass="20383">MGDYRNIDQLRTNELAVVKKGFWKPEFELTDGQFVYAKLRYRSNFKRDAIIETPQVTYTIKRKGWFNRTILVNKGEDETIGTLVPETWKRDFNLKMDNGFEATYLYKKLFSKSLSLTNDTQGDILQITQKAFNFKQPYTVIIDQVTQQANTPPLPLLAFMGLVIIMLRQQQAATQ</sequence>
<accession>A0ABT1SYB7</accession>
<proteinExistence type="predicted"/>